<dbReference type="InterPro" id="IPR001650">
    <property type="entry name" value="Helicase_C-like"/>
</dbReference>
<dbReference type="InterPro" id="IPR011545">
    <property type="entry name" value="DEAD/DEAH_box_helicase_dom"/>
</dbReference>
<dbReference type="SMART" id="SM00382">
    <property type="entry name" value="AAA"/>
    <property type="match status" value="1"/>
</dbReference>
<dbReference type="PANTHER" id="PTHR18934:SF99">
    <property type="entry name" value="ATP-DEPENDENT RNA HELICASE DHX37-RELATED"/>
    <property type="match status" value="1"/>
</dbReference>
<dbReference type="InterPro" id="IPR007502">
    <property type="entry name" value="Helicase-assoc_dom"/>
</dbReference>
<gene>
    <name evidence="8" type="ORF">B1806_12075</name>
</gene>
<dbReference type="InterPro" id="IPR010222">
    <property type="entry name" value="RNA_helicase_HrpA"/>
</dbReference>
<evidence type="ECO:0000313" key="9">
    <source>
        <dbReference type="Proteomes" id="UP000307749"/>
    </source>
</evidence>
<name>A0A4V6RR86_9GAMM</name>
<dbReference type="EMBL" id="MWQO01000042">
    <property type="protein sequence ID" value="THD09141.1"/>
    <property type="molecule type" value="Genomic_DNA"/>
</dbReference>
<dbReference type="SMART" id="SM00490">
    <property type="entry name" value="HELICc"/>
    <property type="match status" value="1"/>
</dbReference>
<dbReference type="GO" id="GO:0003724">
    <property type="term" value="F:RNA helicase activity"/>
    <property type="evidence" value="ECO:0007669"/>
    <property type="project" value="InterPro"/>
</dbReference>
<dbReference type="Pfam" id="PF00271">
    <property type="entry name" value="Helicase_C"/>
    <property type="match status" value="1"/>
</dbReference>
<feature type="domain" description="Helicase C-terminal" evidence="7">
    <location>
        <begin position="265"/>
        <end position="433"/>
    </location>
</feature>
<dbReference type="SMART" id="SM00487">
    <property type="entry name" value="DEXDc"/>
    <property type="match status" value="1"/>
</dbReference>
<reference evidence="8 9" key="1">
    <citation type="submission" date="2017-02" db="EMBL/GenBank/DDBJ databases">
        <title>Whole genome sequencing of Metallibacterium scheffleri DSM 24874 (T).</title>
        <authorList>
            <person name="Kumar S."/>
            <person name="Patil P."/>
            <person name="Patil P.B."/>
        </authorList>
    </citation>
    <scope>NUCLEOTIDE SEQUENCE [LARGE SCALE GENOMIC DNA]</scope>
    <source>
        <strain evidence="8 9">DSM 24874</strain>
    </source>
</reference>
<sequence length="1328" mass="146339">MTSISELRRELETVLTRERARLAVRLRALGAAPDAGKLAALARDIDASRQRRAARATSVPQCTVDAALPIARHAADIVAAIRAHPVLILAGETGSGKTTQLPKLCLAAGRGVAGMIGCTQPRRLAARAVARRVAEELHTEVGALVGFQVRFNEQVGERALVKFMTDGILLAETQGDRTLSAYDTLVLDEAHERSLNIDFLLGYLQRLLQRRPDLKLIVTSATLDTARFAQHFGGAPVIEVEGRGHPVELRWRPPQGRGEANLPEQVAAALDEITHEDGRGDVLVFLPGEREIRDTHLALERRRYRHTEILPLYARLSAAEQDRVFHPGPARRVVLATNVAETSLTVPRIRYVIDSGSARVKRYSARSQIERLYIEPIAQSAAEQRKGRCGRIGPGVCVRLYAEDDFAARPRYADPELKRSALAGVILRMLSLGLGEVESFPFIDAPEPRAWAEGWRRLAEIGAVDDARKLTRSGRDIAALPVDVSLARMLVEGRRLGVAEPLRVLVAFLSIQDPRERPAEARAAADAAHAVCADKRSDFLGVLNLWAAYQEAHEELTQSKLRDWCERHFVSFLRMREWRELHRQLRVLEGGREPEVADADVAAATRRERGQPRARRAAGSTSAVAAPGSASRAAAGDPARHDEAIHCALLAGLPTQVARRDDGNKDTQRGYRGTRERRWQIFPGSAVAKAPPPWLFSAQVLDLNGRVYGLMNARVEPAWIERQAAHLLKRAYADPHWSRARGAVLAYEQVGLFGLVLAERRTVPFQRQDLAQAHAIFLEQALAECALDARLDFLSGNRRVLAEAERIEAQQRRAGLLQTAATRATFFAGKLPESIASTSALMAWHKQASAAQRAALFWSLSDLLDSDAGSAGAYPAVLELAGQRLPLEYRYTPGSEDDGVTLRVPLALLNAVPAARLQWLVPGLLPEKVAELIRGLPKSLRRNFVPAPDFARAFCAAETPRDEPLARALAAYLQRVTGVEVDAADFAGIVLPPHLHLRVRVRDESGATLATGRDLAALRANWSGAAHSAFAQRSAAEVQREDVVGFDFDEIPLHVQGAGGLDAWPALVDQGDSVALRVFERRDVAAAAHRLGVTRLLRHALAGDIKRAARQLPLAQATALRWAPLGETQSLRMQIVEGALAALLQDADLDLRTRTAFESRREALARGLFTAAMQRFAAAEAVVHAQAELRAWLEPPLPGFARASYDDLREQLDLLLAPEFLRTLAQSRLTELPRYLKAMRLRGERLRQDPSRDQQRMLEVLPFWRKLLALRAQGRDGTAWQVLRWLLEEWRVSLFAQELGTAQPVSIKRIQRALADAEAEPVADAGSR</sequence>
<dbReference type="PROSITE" id="PS51192">
    <property type="entry name" value="HELICASE_ATP_BIND_1"/>
    <property type="match status" value="1"/>
</dbReference>
<feature type="region of interest" description="Disordered" evidence="5">
    <location>
        <begin position="596"/>
        <end position="638"/>
    </location>
</feature>
<evidence type="ECO:0000259" key="7">
    <source>
        <dbReference type="PROSITE" id="PS51194"/>
    </source>
</evidence>
<dbReference type="InterPro" id="IPR014001">
    <property type="entry name" value="Helicase_ATP-bd"/>
</dbReference>
<keyword evidence="4" id="KW-0067">ATP-binding</keyword>
<keyword evidence="9" id="KW-1185">Reference proteome</keyword>
<dbReference type="PANTHER" id="PTHR18934">
    <property type="entry name" value="ATP-DEPENDENT RNA HELICASE"/>
    <property type="match status" value="1"/>
</dbReference>
<evidence type="ECO:0000256" key="2">
    <source>
        <dbReference type="ARBA" id="ARBA00022801"/>
    </source>
</evidence>
<dbReference type="InterPro" id="IPR024590">
    <property type="entry name" value="HrpA_C"/>
</dbReference>
<dbReference type="NCBIfam" id="TIGR01967">
    <property type="entry name" value="DEAH_box_HrpA"/>
    <property type="match status" value="1"/>
</dbReference>
<dbReference type="InterPro" id="IPR003593">
    <property type="entry name" value="AAA+_ATPase"/>
</dbReference>
<evidence type="ECO:0000313" key="8">
    <source>
        <dbReference type="EMBL" id="THD09141.1"/>
    </source>
</evidence>
<dbReference type="OrthoDB" id="9805617at2"/>
<evidence type="ECO:0000256" key="5">
    <source>
        <dbReference type="SAM" id="MobiDB-lite"/>
    </source>
</evidence>
<dbReference type="Proteomes" id="UP000307749">
    <property type="component" value="Unassembled WGS sequence"/>
</dbReference>
<comment type="caution">
    <text evidence="8">The sequence shown here is derived from an EMBL/GenBank/DDBJ whole genome shotgun (WGS) entry which is preliminary data.</text>
</comment>
<dbReference type="InterPro" id="IPR011709">
    <property type="entry name" value="DEAD-box_helicase_OB_fold"/>
</dbReference>
<dbReference type="STRING" id="993689.GCA_002077135_03348"/>
<feature type="compositionally biased region" description="Low complexity" evidence="5">
    <location>
        <begin position="623"/>
        <end position="637"/>
    </location>
</feature>
<protein>
    <submittedName>
        <fullName evidence="8">ATP-dependent RNA helicase HrpA</fullName>
    </submittedName>
</protein>
<evidence type="ECO:0000256" key="4">
    <source>
        <dbReference type="ARBA" id="ARBA00022840"/>
    </source>
</evidence>
<dbReference type="GO" id="GO:0003723">
    <property type="term" value="F:RNA binding"/>
    <property type="evidence" value="ECO:0007669"/>
    <property type="project" value="TreeGrafter"/>
</dbReference>
<dbReference type="Pfam" id="PF07717">
    <property type="entry name" value="OB_NTP_bind"/>
    <property type="match status" value="1"/>
</dbReference>
<dbReference type="InterPro" id="IPR027417">
    <property type="entry name" value="P-loop_NTPase"/>
</dbReference>
<keyword evidence="2" id="KW-0378">Hydrolase</keyword>
<dbReference type="SMART" id="SM00847">
    <property type="entry name" value="HA2"/>
    <property type="match status" value="1"/>
</dbReference>
<dbReference type="Gene3D" id="3.40.50.300">
    <property type="entry name" value="P-loop containing nucleotide triphosphate hydrolases"/>
    <property type="match status" value="2"/>
</dbReference>
<evidence type="ECO:0000256" key="1">
    <source>
        <dbReference type="ARBA" id="ARBA00022741"/>
    </source>
</evidence>
<keyword evidence="3 8" id="KW-0347">Helicase</keyword>
<dbReference type="Gene3D" id="1.20.120.1080">
    <property type="match status" value="1"/>
</dbReference>
<proteinExistence type="predicted"/>
<dbReference type="FunFam" id="1.20.120.1080:FF:000005">
    <property type="entry name" value="ATP-dependent helicase HrpA"/>
    <property type="match status" value="1"/>
</dbReference>
<accession>A0A4V6RR86</accession>
<dbReference type="CDD" id="cd18791">
    <property type="entry name" value="SF2_C_RHA"/>
    <property type="match status" value="1"/>
</dbReference>
<dbReference type="PROSITE" id="PS51194">
    <property type="entry name" value="HELICASE_CTER"/>
    <property type="match status" value="1"/>
</dbReference>
<dbReference type="Pfam" id="PF11898">
    <property type="entry name" value="DUF3418"/>
    <property type="match status" value="1"/>
</dbReference>
<dbReference type="Pfam" id="PF00270">
    <property type="entry name" value="DEAD"/>
    <property type="match status" value="1"/>
</dbReference>
<dbReference type="SUPFAM" id="SSF52540">
    <property type="entry name" value="P-loop containing nucleoside triphosphate hydrolases"/>
    <property type="match status" value="1"/>
</dbReference>
<keyword evidence="1" id="KW-0547">Nucleotide-binding</keyword>
<dbReference type="GO" id="GO:0005524">
    <property type="term" value="F:ATP binding"/>
    <property type="evidence" value="ECO:0007669"/>
    <property type="project" value="UniProtKB-KW"/>
</dbReference>
<dbReference type="GO" id="GO:0016787">
    <property type="term" value="F:hydrolase activity"/>
    <property type="evidence" value="ECO:0007669"/>
    <property type="project" value="UniProtKB-KW"/>
</dbReference>
<organism evidence="8 9">
    <name type="scientific">Metallibacterium scheffleri</name>
    <dbReference type="NCBI Taxonomy" id="993689"/>
    <lineage>
        <taxon>Bacteria</taxon>
        <taxon>Pseudomonadati</taxon>
        <taxon>Pseudomonadota</taxon>
        <taxon>Gammaproteobacteria</taxon>
        <taxon>Lysobacterales</taxon>
        <taxon>Rhodanobacteraceae</taxon>
        <taxon>Metallibacterium</taxon>
    </lineage>
</organism>
<feature type="domain" description="Helicase ATP-binding" evidence="6">
    <location>
        <begin position="78"/>
        <end position="241"/>
    </location>
</feature>
<evidence type="ECO:0000259" key="6">
    <source>
        <dbReference type="PROSITE" id="PS51192"/>
    </source>
</evidence>
<evidence type="ECO:0000256" key="3">
    <source>
        <dbReference type="ARBA" id="ARBA00022806"/>
    </source>
</evidence>